<gene>
    <name evidence="1" type="ORF">HNQ65_000899</name>
</gene>
<dbReference type="EMBL" id="JACHIG010000001">
    <property type="protein sequence ID" value="MBB5031345.1"/>
    <property type="molecule type" value="Genomic_DNA"/>
</dbReference>
<sequence>MSELVSTLEQLASGQRKFLNKGGLCVGLVITKTAQERGLPIAPESLRTEEGGQVAGLGKAAVQNILADYGITKVLAEEGGRTSRGSLGLMESYVKTLNELHAKLRDIDLDIAMNWWIEKVKLYLASEGPKFNFDTSKSVAANLADIFVQAMEIQKNSGGANFVGAMLQHMVGAKLDIVLGQGAVSHHGFSVADHSTDRAADFQVNEVAIHVTTHPSEALIRKAAANLRTGLKPLIVTLADGVEGAAYLLKNTEWKDRIDVIDAAQFLTANVYERSLFKAVECKTTLVSILTRYNEIVAECETDPVLRIRL</sequence>
<evidence type="ECO:0000313" key="1">
    <source>
        <dbReference type="EMBL" id="MBB5031345.1"/>
    </source>
</evidence>
<dbReference type="Proteomes" id="UP000590740">
    <property type="component" value="Unassembled WGS sequence"/>
</dbReference>
<accession>A0A7W7Y8D2</accession>
<protein>
    <recommendedName>
        <fullName evidence="3">DUF4928 domain-containing protein</fullName>
    </recommendedName>
</protein>
<dbReference type="AlphaFoldDB" id="A0A7W7Y8D2"/>
<dbReference type="InterPro" id="IPR032564">
    <property type="entry name" value="DUF4928"/>
</dbReference>
<reference evidence="1 2" key="1">
    <citation type="submission" date="2020-08" db="EMBL/GenBank/DDBJ databases">
        <title>Genomic Encyclopedia of Type Strains, Phase IV (KMG-IV): sequencing the most valuable type-strain genomes for metagenomic binning, comparative biology and taxonomic classification.</title>
        <authorList>
            <person name="Goeker M."/>
        </authorList>
    </citation>
    <scope>NUCLEOTIDE SEQUENCE [LARGE SCALE GENOMIC DNA]</scope>
    <source>
        <strain evidence="1 2">DSM 12252</strain>
    </source>
</reference>
<dbReference type="RefSeq" id="WP_184338274.1">
    <property type="nucleotide sequence ID" value="NZ_JACHIG010000001.1"/>
</dbReference>
<evidence type="ECO:0008006" key="3">
    <source>
        <dbReference type="Google" id="ProtNLM"/>
    </source>
</evidence>
<dbReference type="Pfam" id="PF16280">
    <property type="entry name" value="DUF4928"/>
    <property type="match status" value="1"/>
</dbReference>
<keyword evidence="2" id="KW-1185">Reference proteome</keyword>
<comment type="caution">
    <text evidence="1">The sequence shown here is derived from an EMBL/GenBank/DDBJ whole genome shotgun (WGS) entry which is preliminary data.</text>
</comment>
<proteinExistence type="predicted"/>
<name>A0A7W7Y8D2_9BACT</name>
<organism evidence="1 2">
    <name type="scientific">Prosthecobacter vanneervenii</name>
    <dbReference type="NCBI Taxonomy" id="48466"/>
    <lineage>
        <taxon>Bacteria</taxon>
        <taxon>Pseudomonadati</taxon>
        <taxon>Verrucomicrobiota</taxon>
        <taxon>Verrucomicrobiia</taxon>
        <taxon>Verrucomicrobiales</taxon>
        <taxon>Verrucomicrobiaceae</taxon>
        <taxon>Prosthecobacter</taxon>
    </lineage>
</organism>
<evidence type="ECO:0000313" key="2">
    <source>
        <dbReference type="Proteomes" id="UP000590740"/>
    </source>
</evidence>